<dbReference type="GO" id="GO:0008270">
    <property type="term" value="F:zinc ion binding"/>
    <property type="evidence" value="ECO:0007669"/>
    <property type="project" value="UniProtKB-KW"/>
</dbReference>
<dbReference type="GO" id="GO:0090734">
    <property type="term" value="C:site of DNA damage"/>
    <property type="evidence" value="ECO:0007669"/>
    <property type="project" value="TreeGrafter"/>
</dbReference>
<dbReference type="SMART" id="SM00292">
    <property type="entry name" value="BRCT"/>
    <property type="match status" value="2"/>
</dbReference>
<dbReference type="Pfam" id="PF00533">
    <property type="entry name" value="BRCT"/>
    <property type="match status" value="1"/>
</dbReference>
<dbReference type="GO" id="GO:0016567">
    <property type="term" value="P:protein ubiquitination"/>
    <property type="evidence" value="ECO:0007669"/>
    <property type="project" value="TreeGrafter"/>
</dbReference>
<evidence type="ECO:0000256" key="4">
    <source>
        <dbReference type="SAM" id="MobiDB-lite"/>
    </source>
</evidence>
<dbReference type="InterPro" id="IPR001357">
    <property type="entry name" value="BRCT_dom"/>
</dbReference>
<protein>
    <submittedName>
        <fullName evidence="7">PAX-interacting protein 1</fullName>
    </submittedName>
</protein>
<evidence type="ECO:0000313" key="7">
    <source>
        <dbReference type="EMBL" id="MBW18273.1"/>
    </source>
</evidence>
<keyword evidence="2" id="KW-0862">Zinc</keyword>
<dbReference type="InterPro" id="IPR013083">
    <property type="entry name" value="Znf_RING/FYVE/PHD"/>
</dbReference>
<dbReference type="GO" id="GO:0005634">
    <property type="term" value="C:nucleus"/>
    <property type="evidence" value="ECO:0007669"/>
    <property type="project" value="TreeGrafter"/>
</dbReference>
<dbReference type="EMBL" id="GFXV01006468">
    <property type="protein sequence ID" value="MBW18273.1"/>
    <property type="molecule type" value="Transcribed_RNA"/>
</dbReference>
<evidence type="ECO:0000259" key="5">
    <source>
        <dbReference type="PROSITE" id="PS50089"/>
    </source>
</evidence>
<feature type="domain" description="RING-type" evidence="5">
    <location>
        <begin position="4"/>
        <end position="43"/>
    </location>
</feature>
<accession>A0A2H8TVE7</accession>
<evidence type="ECO:0000256" key="2">
    <source>
        <dbReference type="ARBA" id="ARBA00022833"/>
    </source>
</evidence>
<keyword evidence="1 3" id="KW-0479">Metal-binding</keyword>
<dbReference type="CDD" id="cd17711">
    <property type="entry name" value="BRCT_PAXIP1_rpt3"/>
    <property type="match status" value="1"/>
</dbReference>
<feature type="domain" description="BRCT" evidence="6">
    <location>
        <begin position="230"/>
        <end position="315"/>
    </location>
</feature>
<dbReference type="InterPro" id="IPR036420">
    <property type="entry name" value="BRCT_dom_sf"/>
</dbReference>
<feature type="region of interest" description="Disordered" evidence="4">
    <location>
        <begin position="481"/>
        <end position="509"/>
    </location>
</feature>
<proteinExistence type="predicted"/>
<dbReference type="Gene3D" id="3.30.40.10">
    <property type="entry name" value="Zinc/RING finger domain, C3HC4 (zinc finger)"/>
    <property type="match status" value="1"/>
</dbReference>
<evidence type="ECO:0000256" key="1">
    <source>
        <dbReference type="ARBA" id="ARBA00022771"/>
    </source>
</evidence>
<dbReference type="PROSITE" id="PS50172">
    <property type="entry name" value="BRCT"/>
    <property type="match status" value="1"/>
</dbReference>
<dbReference type="SUPFAM" id="SSF57850">
    <property type="entry name" value="RING/U-box"/>
    <property type="match status" value="1"/>
</dbReference>
<sequence length="509" mass="58901">MFSCVICNEIIGESTYSTPCGHLYHFRCIMEWLNRSLTCPTCRSSVLHNNLIKLFMPQDKRYEVTTKEELDLLVKKLRLLGNKNMNYNSIFIDMKNKINESQDAIRKSNVDYENLYEEYRSTRDRLENFISAEMNTPKNVSTEEKYQLEKSKNILLKKEMYELQSIHLAELNKLKSELSLLQSEEADFPSKFNDINYEQPSTSKVNFCNKNRITEEIQLSKLQLQLNPSTVKGFLSDCHFLIVNEYKELNSDRLYFNEQRIMEHGGTVANHYSNKVTHLICNSQKNNEVVRGLSDHKKCVTDYWLSDIISEKKIIKPWLSHHLPIPYSYDNLPCEDNQIAIVNFNKNEYFKAKVMAEILGACVTSNVSNSTHIVISQNLEGGIIRRALTLEIPIVNVLWIIDLFLGEKIGFHDSNKTKYQQYELSDPFSINSVRVSHLMEAWKDCSSNHIKFVSNKVANMPTSAKRMKTCFIHDFSKSGNNNDESESNVTSAITIPMENDNTSSRYSTD</sequence>
<dbReference type="PANTHER" id="PTHR46569">
    <property type="entry name" value="E3 UBIQUITIN-PROTEIN LIGASE TRAIP"/>
    <property type="match status" value="1"/>
</dbReference>
<dbReference type="OrthoDB" id="342264at2759"/>
<dbReference type="AlphaFoldDB" id="A0A2H8TVE7"/>
<dbReference type="PROSITE" id="PS50089">
    <property type="entry name" value="ZF_RING_2"/>
    <property type="match status" value="1"/>
</dbReference>
<evidence type="ECO:0000256" key="3">
    <source>
        <dbReference type="PROSITE-ProRule" id="PRU00175"/>
    </source>
</evidence>
<gene>
    <name evidence="7" type="primary">PAXIP1_2</name>
</gene>
<dbReference type="InterPro" id="IPR052639">
    <property type="entry name" value="TRAIP_ubiq-protein_ligase"/>
</dbReference>
<dbReference type="SMART" id="SM00184">
    <property type="entry name" value="RING"/>
    <property type="match status" value="1"/>
</dbReference>
<evidence type="ECO:0000259" key="6">
    <source>
        <dbReference type="PROSITE" id="PS50172"/>
    </source>
</evidence>
<dbReference type="PANTHER" id="PTHR46569:SF1">
    <property type="entry name" value="E3 UBIQUITIN-PROTEIN LIGASE RFWD3-RELATED"/>
    <property type="match status" value="1"/>
</dbReference>
<dbReference type="SUPFAM" id="SSF52113">
    <property type="entry name" value="BRCT domain"/>
    <property type="match status" value="2"/>
</dbReference>
<dbReference type="Gene3D" id="3.40.50.10190">
    <property type="entry name" value="BRCT domain"/>
    <property type="match status" value="2"/>
</dbReference>
<name>A0A2H8TVE7_9HEMI</name>
<keyword evidence="1 3" id="KW-0863">Zinc-finger</keyword>
<organism evidence="7">
    <name type="scientific">Melanaphis sacchari</name>
    <dbReference type="NCBI Taxonomy" id="742174"/>
    <lineage>
        <taxon>Eukaryota</taxon>
        <taxon>Metazoa</taxon>
        <taxon>Ecdysozoa</taxon>
        <taxon>Arthropoda</taxon>
        <taxon>Hexapoda</taxon>
        <taxon>Insecta</taxon>
        <taxon>Pterygota</taxon>
        <taxon>Neoptera</taxon>
        <taxon>Paraneoptera</taxon>
        <taxon>Hemiptera</taxon>
        <taxon>Sternorrhyncha</taxon>
        <taxon>Aphidomorpha</taxon>
        <taxon>Aphidoidea</taxon>
        <taxon>Aphididae</taxon>
        <taxon>Aphidini</taxon>
        <taxon>Melanaphis</taxon>
    </lineage>
</organism>
<dbReference type="GO" id="GO:0031297">
    <property type="term" value="P:replication fork processing"/>
    <property type="evidence" value="ECO:0007669"/>
    <property type="project" value="TreeGrafter"/>
</dbReference>
<dbReference type="Pfam" id="PF13639">
    <property type="entry name" value="zf-RING_2"/>
    <property type="match status" value="1"/>
</dbReference>
<reference evidence="7" key="1">
    <citation type="submission" date="2017-10" db="EMBL/GenBank/DDBJ databases">
        <title>Transcriptome Assembly of Sugarcane Aphid Adults.</title>
        <authorList>
            <person name="Scully E.D."/>
            <person name="Palmer N.A."/>
            <person name="Geib S.M."/>
            <person name="Sarath G."/>
            <person name="Sattler S.E."/>
        </authorList>
    </citation>
    <scope>NUCLEOTIDE SEQUENCE</scope>
    <source>
        <tissue evidence="7">Whole body</tissue>
    </source>
</reference>
<dbReference type="GO" id="GO:0061630">
    <property type="term" value="F:ubiquitin protein ligase activity"/>
    <property type="evidence" value="ECO:0007669"/>
    <property type="project" value="TreeGrafter"/>
</dbReference>
<dbReference type="InterPro" id="IPR001841">
    <property type="entry name" value="Znf_RING"/>
</dbReference>